<dbReference type="Pfam" id="PF10754">
    <property type="entry name" value="DUF2569"/>
    <property type="match status" value="1"/>
</dbReference>
<dbReference type="AlphaFoldDB" id="A0A5C8J9L7"/>
<dbReference type="Proteomes" id="UP000321926">
    <property type="component" value="Unassembled WGS sequence"/>
</dbReference>
<comment type="caution">
    <text evidence="3">The sequence shown here is derived from an EMBL/GenBank/DDBJ whole genome shotgun (WGS) entry which is preliminary data.</text>
</comment>
<keyword evidence="1" id="KW-1133">Transmembrane helix</keyword>
<gene>
    <name evidence="3" type="ORF">FVR03_18940</name>
</gene>
<feature type="transmembrane region" description="Helical" evidence="1">
    <location>
        <begin position="359"/>
        <end position="380"/>
    </location>
</feature>
<evidence type="ECO:0000259" key="2">
    <source>
        <dbReference type="SMART" id="SM00460"/>
    </source>
</evidence>
<dbReference type="OrthoDB" id="8595007at2"/>
<dbReference type="InterPro" id="IPR038765">
    <property type="entry name" value="Papain-like_cys_pep_sf"/>
</dbReference>
<name>A0A5C8J9L7_9BACT</name>
<dbReference type="Pfam" id="PF01841">
    <property type="entry name" value="Transglut_core"/>
    <property type="match status" value="1"/>
</dbReference>
<keyword evidence="1" id="KW-0472">Membrane</keyword>
<proteinExistence type="predicted"/>
<protein>
    <submittedName>
        <fullName evidence="3">DUF2569 family protein</fullName>
    </submittedName>
</protein>
<dbReference type="Gene3D" id="3.10.620.30">
    <property type="match status" value="1"/>
</dbReference>
<organism evidence="3 4">
    <name type="scientific">Pontibacter qinzhouensis</name>
    <dbReference type="NCBI Taxonomy" id="2603253"/>
    <lineage>
        <taxon>Bacteria</taxon>
        <taxon>Pseudomonadati</taxon>
        <taxon>Bacteroidota</taxon>
        <taxon>Cytophagia</taxon>
        <taxon>Cytophagales</taxon>
        <taxon>Hymenobacteraceae</taxon>
        <taxon>Pontibacter</taxon>
    </lineage>
</organism>
<feature type="transmembrane region" description="Helical" evidence="1">
    <location>
        <begin position="446"/>
        <end position="471"/>
    </location>
</feature>
<reference evidence="3 4" key="1">
    <citation type="submission" date="2019-08" db="EMBL/GenBank/DDBJ databases">
        <authorList>
            <person name="Shi S."/>
        </authorList>
    </citation>
    <scope>NUCLEOTIDE SEQUENCE [LARGE SCALE GENOMIC DNA]</scope>
    <source>
        <strain evidence="3 4">GY10130</strain>
    </source>
</reference>
<dbReference type="SMART" id="SM00460">
    <property type="entry name" value="TGc"/>
    <property type="match status" value="1"/>
</dbReference>
<evidence type="ECO:0000313" key="4">
    <source>
        <dbReference type="Proteomes" id="UP000321926"/>
    </source>
</evidence>
<evidence type="ECO:0000256" key="1">
    <source>
        <dbReference type="SAM" id="Phobius"/>
    </source>
</evidence>
<dbReference type="InterPro" id="IPR002931">
    <property type="entry name" value="Transglutaminase-like"/>
</dbReference>
<dbReference type="SUPFAM" id="SSF54001">
    <property type="entry name" value="Cysteine proteinases"/>
    <property type="match status" value="1"/>
</dbReference>
<keyword evidence="4" id="KW-1185">Reference proteome</keyword>
<feature type="transmembrane region" description="Helical" evidence="1">
    <location>
        <begin position="401"/>
        <end position="426"/>
    </location>
</feature>
<feature type="transmembrane region" description="Helical" evidence="1">
    <location>
        <begin position="483"/>
        <end position="502"/>
    </location>
</feature>
<dbReference type="EMBL" id="VRTY01000091">
    <property type="protein sequence ID" value="TXK33736.1"/>
    <property type="molecule type" value="Genomic_DNA"/>
</dbReference>
<keyword evidence="1" id="KW-0812">Transmembrane</keyword>
<dbReference type="InterPro" id="IPR019690">
    <property type="entry name" value="DUF2569"/>
</dbReference>
<feature type="transmembrane region" description="Helical" evidence="1">
    <location>
        <begin position="514"/>
        <end position="530"/>
    </location>
</feature>
<feature type="domain" description="Transglutaminase-like" evidence="2">
    <location>
        <begin position="25"/>
        <end position="94"/>
    </location>
</feature>
<accession>A0A5C8J9L7</accession>
<evidence type="ECO:0000313" key="3">
    <source>
        <dbReference type="EMBL" id="TXK33736.1"/>
    </source>
</evidence>
<sequence length="564" mass="62984">MQDEVRYLGFEAGIGGYKPRAPSEVFAKRFGDCKDKSLLLVTMLRALGIEAHPALVNSSSRGEIAQMLPSPYAFNHCIVQVKLWDKTYWYDPTISKQRGSYDAISLPHYKKALVIKPATKNLTDVTAPVAGHGKVKVQEAFFFNDIGGDVKLEVKTEYFGADADFQRSRFAATSLKETEKSFLNYYANSYPGIEVSRDLEFLDFPAENKFTTLEEYTISDLWEESEDTDGLLSASFYPQVLRSYISSPRVSKRTMPMHLSYPSQVEHSILLYLSEPWSITATNKKITDDVFTYSSDISYNSRSKLATLSYTYSTLQDHVLPEQMAAFVKHQKAVLDDMGYNLTYNQGLAATVTDAPVSWLVMVFALAVLALAAFGAYKLYHHDPAPIGSYTVAYGESIGGWLILVMIGLCLSPITSIVALLTNNYFNQSVWQGLITASSGSYSPALALVLVLEIAVNITFLVFNLVLAVLFIKRRTSVPSLMVIFYVCGFLLPVLEYAGMSALNLPVDNSDIRGMWRSFVTAAIWVPYLYKSQRVKNTFVVQLQPPVQQEEATEEEADLVTNSF</sequence>